<evidence type="ECO:0000259" key="1">
    <source>
        <dbReference type="Pfam" id="PF00561"/>
    </source>
</evidence>
<dbReference type="GO" id="GO:0016787">
    <property type="term" value="F:hydrolase activity"/>
    <property type="evidence" value="ECO:0007669"/>
    <property type="project" value="UniProtKB-KW"/>
</dbReference>
<keyword evidence="2" id="KW-0378">Hydrolase</keyword>
<evidence type="ECO:0000313" key="3">
    <source>
        <dbReference type="Proteomes" id="UP000321635"/>
    </source>
</evidence>
<dbReference type="InterPro" id="IPR000639">
    <property type="entry name" value="Epox_hydrolase-like"/>
</dbReference>
<dbReference type="PANTHER" id="PTHR46438">
    <property type="entry name" value="ALPHA/BETA-HYDROLASES SUPERFAMILY PROTEIN"/>
    <property type="match status" value="1"/>
</dbReference>
<gene>
    <name evidence="2" type="ORF">ANI02nite_24450</name>
</gene>
<comment type="caution">
    <text evidence="2">The sequence shown here is derived from an EMBL/GenBank/DDBJ whole genome shotgun (WGS) entry which is preliminary data.</text>
</comment>
<dbReference type="RefSeq" id="WP_026398201.1">
    <property type="nucleotide sequence ID" value="NZ_AUBI01000010.1"/>
</dbReference>
<dbReference type="PRINTS" id="PR00412">
    <property type="entry name" value="EPOXHYDRLASE"/>
</dbReference>
<keyword evidence="3" id="KW-1185">Reference proteome</keyword>
<dbReference type="SUPFAM" id="SSF53474">
    <property type="entry name" value="alpha/beta-Hydrolases"/>
    <property type="match status" value="1"/>
</dbReference>
<evidence type="ECO:0000313" key="2">
    <source>
        <dbReference type="EMBL" id="GEN60561.1"/>
    </source>
</evidence>
<proteinExistence type="predicted"/>
<dbReference type="PRINTS" id="PR00111">
    <property type="entry name" value="ABHYDROLASE"/>
</dbReference>
<dbReference type="STRING" id="1120919.GCA_000429165_02537"/>
<dbReference type="AlphaFoldDB" id="A0A511XCG0"/>
<dbReference type="Gene3D" id="3.40.50.1820">
    <property type="entry name" value="alpha/beta hydrolase"/>
    <property type="match status" value="1"/>
</dbReference>
<dbReference type="InterPro" id="IPR029058">
    <property type="entry name" value="AB_hydrolase_fold"/>
</dbReference>
<name>A0A511XCG0_9PROT</name>
<reference evidence="2 3" key="1">
    <citation type="submission" date="2019-07" db="EMBL/GenBank/DDBJ databases">
        <title>Whole genome shotgun sequence of Acetobacter nitrogenifigens NBRC 105050.</title>
        <authorList>
            <person name="Hosoyama A."/>
            <person name="Uohara A."/>
            <person name="Ohji S."/>
            <person name="Ichikawa N."/>
        </authorList>
    </citation>
    <scope>NUCLEOTIDE SEQUENCE [LARGE SCALE GENOMIC DNA]</scope>
    <source>
        <strain evidence="2 3">NBRC 105050</strain>
    </source>
</reference>
<dbReference type="InterPro" id="IPR000073">
    <property type="entry name" value="AB_hydrolase_1"/>
</dbReference>
<sequence length="285" mass="31503">MSDEYTPRWSGEGEVRHVVLSSGNRIRYLVTGSGAPLLLMHTLRTQLDYFQRLIPLLAERFTVYAVDLPGMGWSDIRPQAVYDEPSVRRDMLDFIDRLSLKNLVLAGESMGATLALSIAAQRGEGIRSVVAVNTYDYPQGVERANALASFVVKGMRIPGVGKVISSIENEQVLSGILGGGFYDRRKLPSDFVSELIRSGKRCGYPTVETSYFRSLPSFMAARVLYGRISVPVTLVYGDHDWSKPSERESVKKLIRGSNIRILPNTGHFASLENPDEVAGAIFSTP</sequence>
<dbReference type="EMBL" id="BJYF01000019">
    <property type="protein sequence ID" value="GEN60561.1"/>
    <property type="molecule type" value="Genomic_DNA"/>
</dbReference>
<dbReference type="OrthoDB" id="9815441at2"/>
<feature type="domain" description="AB hydrolase-1" evidence="1">
    <location>
        <begin position="36"/>
        <end position="138"/>
    </location>
</feature>
<protein>
    <submittedName>
        <fullName evidence="2">Alpha/beta hydrolase</fullName>
    </submittedName>
</protein>
<accession>A0A511XCG0</accession>
<dbReference type="Pfam" id="PF00561">
    <property type="entry name" value="Abhydrolase_1"/>
    <property type="match status" value="1"/>
</dbReference>
<organism evidence="2 3">
    <name type="scientific">Acetobacter nitrogenifigens DSM 23921 = NBRC 105050</name>
    <dbReference type="NCBI Taxonomy" id="1120919"/>
    <lineage>
        <taxon>Bacteria</taxon>
        <taxon>Pseudomonadati</taxon>
        <taxon>Pseudomonadota</taxon>
        <taxon>Alphaproteobacteria</taxon>
        <taxon>Acetobacterales</taxon>
        <taxon>Acetobacteraceae</taxon>
        <taxon>Acetobacter</taxon>
    </lineage>
</organism>
<dbReference type="Proteomes" id="UP000321635">
    <property type="component" value="Unassembled WGS sequence"/>
</dbReference>